<dbReference type="AlphaFoldDB" id="A0A5B0BIT9"/>
<organism evidence="2 3">
    <name type="scientific">Streptomyces apricus</name>
    <dbReference type="NCBI Taxonomy" id="1828112"/>
    <lineage>
        <taxon>Bacteria</taxon>
        <taxon>Bacillati</taxon>
        <taxon>Actinomycetota</taxon>
        <taxon>Actinomycetes</taxon>
        <taxon>Kitasatosporales</taxon>
        <taxon>Streptomycetaceae</taxon>
        <taxon>Streptomyces</taxon>
    </lineage>
</organism>
<proteinExistence type="predicted"/>
<keyword evidence="3" id="KW-1185">Reference proteome</keyword>
<gene>
    <name evidence="2" type="ORF">FGF04_09105</name>
</gene>
<dbReference type="Proteomes" id="UP000324965">
    <property type="component" value="Unassembled WGS sequence"/>
</dbReference>
<dbReference type="OrthoDB" id="4320263at2"/>
<evidence type="ECO:0000313" key="2">
    <source>
        <dbReference type="EMBL" id="KAA0940565.1"/>
    </source>
</evidence>
<dbReference type="RefSeq" id="WP_149510754.1">
    <property type="nucleotide sequence ID" value="NZ_VDFC01000025.1"/>
</dbReference>
<protein>
    <submittedName>
        <fullName evidence="2">DUF5133 domain-containing protein</fullName>
    </submittedName>
</protein>
<evidence type="ECO:0000256" key="1">
    <source>
        <dbReference type="SAM" id="MobiDB-lite"/>
    </source>
</evidence>
<dbReference type="Pfam" id="PF17196">
    <property type="entry name" value="DUF5133"/>
    <property type="match status" value="1"/>
</dbReference>
<reference evidence="2 3" key="1">
    <citation type="submission" date="2019-05" db="EMBL/GenBank/DDBJ databases">
        <authorList>
            <person name="Hariharan J."/>
            <person name="Choudoir M.J."/>
            <person name="Diebold P."/>
            <person name="Panke-Buisse K."/>
            <person name="Buckley D.H."/>
        </authorList>
    </citation>
    <scope>NUCLEOTIDE SEQUENCE [LARGE SCALE GENOMIC DNA]</scope>
    <source>
        <strain evidence="2 3">SUN51</strain>
    </source>
</reference>
<name>A0A5B0BIT9_9ACTN</name>
<accession>A0A5B0BIT9</accession>
<dbReference type="InterPro" id="IPR033457">
    <property type="entry name" value="DUF5133"/>
</dbReference>
<feature type="region of interest" description="Disordered" evidence="1">
    <location>
        <begin position="82"/>
        <end position="107"/>
    </location>
</feature>
<comment type="caution">
    <text evidence="2">The sequence shown here is derived from an EMBL/GenBank/DDBJ whole genome shotgun (WGS) entry which is preliminary data.</text>
</comment>
<sequence>MLMPHPATLRKLVEEYEALVARRAETGAAKPDQRTQDLEYTLCVSTGTRDVRSALDRARRHLAAAQEPGPVVWMPLRSATATATPTTATAATLADVAEPRDAGEAVA</sequence>
<feature type="compositionally biased region" description="Low complexity" evidence="1">
    <location>
        <begin position="82"/>
        <end position="94"/>
    </location>
</feature>
<evidence type="ECO:0000313" key="3">
    <source>
        <dbReference type="Proteomes" id="UP000324965"/>
    </source>
</evidence>
<feature type="compositionally biased region" description="Basic and acidic residues" evidence="1">
    <location>
        <begin position="97"/>
        <end position="107"/>
    </location>
</feature>
<dbReference type="EMBL" id="VDFC01000025">
    <property type="protein sequence ID" value="KAA0940565.1"/>
    <property type="molecule type" value="Genomic_DNA"/>
</dbReference>